<dbReference type="Proteomes" id="UP000256690">
    <property type="component" value="Unassembled WGS sequence"/>
</dbReference>
<organism evidence="2 3">
    <name type="scientific">Aspergillus mulundensis</name>
    <dbReference type="NCBI Taxonomy" id="1810919"/>
    <lineage>
        <taxon>Eukaryota</taxon>
        <taxon>Fungi</taxon>
        <taxon>Dikarya</taxon>
        <taxon>Ascomycota</taxon>
        <taxon>Pezizomycotina</taxon>
        <taxon>Eurotiomycetes</taxon>
        <taxon>Eurotiomycetidae</taxon>
        <taxon>Eurotiales</taxon>
        <taxon>Aspergillaceae</taxon>
        <taxon>Aspergillus</taxon>
        <taxon>Aspergillus subgen. Nidulantes</taxon>
    </lineage>
</organism>
<dbReference type="RefSeq" id="XP_026604320.1">
    <property type="nucleotide sequence ID" value="XM_026746840.1"/>
</dbReference>
<comment type="caution">
    <text evidence="2">The sequence shown here is derived from an EMBL/GenBank/DDBJ whole genome shotgun (WGS) entry which is preliminary data.</text>
</comment>
<dbReference type="GeneID" id="38115194"/>
<feature type="signal peptide" evidence="1">
    <location>
        <begin position="1"/>
        <end position="19"/>
    </location>
</feature>
<dbReference type="AlphaFoldDB" id="A0A3D8S4P8"/>
<keyword evidence="1" id="KW-0732">Signal</keyword>
<sequence length="84" mass="8840">MRLTGIALAIFASAQAATASLASARALDSVALPVSAATHVPVLARSDDGEQKPQFRVQDCDKKDKYIRCGKCNGTKCKVDGSNM</sequence>
<name>A0A3D8S4P8_9EURO</name>
<reference evidence="2 3" key="1">
    <citation type="journal article" date="2018" name="IMA Fungus">
        <title>IMA Genome-F 9: Draft genome sequence of Annulohypoxylon stygium, Aspergillus mulundensis, Berkeleyomyces basicola (syn. Thielaviopsis basicola), Ceratocystis smalleyi, two Cercospora beticola strains, Coleophoma cylindrospora, Fusarium fracticaudum, Phialophora cf. hyalina, and Morchella septimelata.</title>
        <authorList>
            <person name="Wingfield B.D."/>
            <person name="Bills G.F."/>
            <person name="Dong Y."/>
            <person name="Huang W."/>
            <person name="Nel W.J."/>
            <person name="Swalarsk-Parry B.S."/>
            <person name="Vaghefi N."/>
            <person name="Wilken P.M."/>
            <person name="An Z."/>
            <person name="de Beer Z.W."/>
            <person name="De Vos L."/>
            <person name="Chen L."/>
            <person name="Duong T.A."/>
            <person name="Gao Y."/>
            <person name="Hammerbacher A."/>
            <person name="Kikkert J.R."/>
            <person name="Li Y."/>
            <person name="Li H."/>
            <person name="Li K."/>
            <person name="Li Q."/>
            <person name="Liu X."/>
            <person name="Ma X."/>
            <person name="Naidoo K."/>
            <person name="Pethybridge S.J."/>
            <person name="Sun J."/>
            <person name="Steenkamp E.T."/>
            <person name="van der Nest M.A."/>
            <person name="van Wyk S."/>
            <person name="Wingfield M.J."/>
            <person name="Xiong C."/>
            <person name="Yue Q."/>
            <person name="Zhang X."/>
        </authorList>
    </citation>
    <scope>NUCLEOTIDE SEQUENCE [LARGE SCALE GENOMIC DNA]</scope>
    <source>
        <strain evidence="2 3">DSM 5745</strain>
    </source>
</reference>
<gene>
    <name evidence="2" type="ORF">DSM5745_04824</name>
</gene>
<feature type="chain" id="PRO_5017615093" evidence="1">
    <location>
        <begin position="20"/>
        <end position="84"/>
    </location>
</feature>
<dbReference type="EMBL" id="PVWQ01000005">
    <property type="protein sequence ID" value="RDW81267.1"/>
    <property type="molecule type" value="Genomic_DNA"/>
</dbReference>
<proteinExistence type="predicted"/>
<evidence type="ECO:0000256" key="1">
    <source>
        <dbReference type="SAM" id="SignalP"/>
    </source>
</evidence>
<evidence type="ECO:0000313" key="2">
    <source>
        <dbReference type="EMBL" id="RDW81267.1"/>
    </source>
</evidence>
<protein>
    <submittedName>
        <fullName evidence="2">Uncharacterized protein</fullName>
    </submittedName>
</protein>
<evidence type="ECO:0000313" key="3">
    <source>
        <dbReference type="Proteomes" id="UP000256690"/>
    </source>
</evidence>
<keyword evidence="3" id="KW-1185">Reference proteome</keyword>
<accession>A0A3D8S4P8</accession>